<organism evidence="3 4">
    <name type="scientific">Streptomyces flaveolus</name>
    <dbReference type="NCBI Taxonomy" id="67297"/>
    <lineage>
        <taxon>Bacteria</taxon>
        <taxon>Bacillati</taxon>
        <taxon>Actinomycetota</taxon>
        <taxon>Actinomycetes</taxon>
        <taxon>Kitasatosporales</taxon>
        <taxon>Streptomycetaceae</taxon>
        <taxon>Streptomyces</taxon>
    </lineage>
</organism>
<dbReference type="EMBL" id="JBFAEG010000025">
    <property type="protein sequence ID" value="MEU5711234.1"/>
    <property type="molecule type" value="Genomic_DNA"/>
</dbReference>
<evidence type="ECO:0000313" key="4">
    <source>
        <dbReference type="Proteomes" id="UP001551011"/>
    </source>
</evidence>
<keyword evidence="4" id="KW-1185">Reference proteome</keyword>
<reference evidence="3 4" key="1">
    <citation type="submission" date="2024-06" db="EMBL/GenBank/DDBJ databases">
        <title>The Natural Products Discovery Center: Release of the First 8490 Sequenced Strains for Exploring Actinobacteria Biosynthetic Diversity.</title>
        <authorList>
            <person name="Kalkreuter E."/>
            <person name="Kautsar S.A."/>
            <person name="Yang D."/>
            <person name="Bader C.D."/>
            <person name="Teijaro C.N."/>
            <person name="Fluegel L."/>
            <person name="Davis C.M."/>
            <person name="Simpson J.R."/>
            <person name="Lauterbach L."/>
            <person name="Steele A.D."/>
            <person name="Gui C."/>
            <person name="Meng S."/>
            <person name="Li G."/>
            <person name="Viehrig K."/>
            <person name="Ye F."/>
            <person name="Su P."/>
            <person name="Kiefer A.F."/>
            <person name="Nichols A."/>
            <person name="Cepeda A.J."/>
            <person name="Yan W."/>
            <person name="Fan B."/>
            <person name="Jiang Y."/>
            <person name="Adhikari A."/>
            <person name="Zheng C.-J."/>
            <person name="Schuster L."/>
            <person name="Cowan T.M."/>
            <person name="Smanski M.J."/>
            <person name="Chevrette M.G."/>
            <person name="De Carvalho L.P.S."/>
            <person name="Shen B."/>
        </authorList>
    </citation>
    <scope>NUCLEOTIDE SEQUENCE [LARGE SCALE GENOMIC DNA]</scope>
    <source>
        <strain evidence="3 4">NPDC020594</strain>
    </source>
</reference>
<dbReference type="InterPro" id="IPR025161">
    <property type="entry name" value="IS402-like_dom"/>
</dbReference>
<gene>
    <name evidence="3" type="ORF">AB0H04_30930</name>
</gene>
<name>A0ABV3AH14_9ACTN</name>
<feature type="region of interest" description="Disordered" evidence="1">
    <location>
        <begin position="43"/>
        <end position="101"/>
    </location>
</feature>
<evidence type="ECO:0000313" key="3">
    <source>
        <dbReference type="EMBL" id="MEU5711234.1"/>
    </source>
</evidence>
<dbReference type="Pfam" id="PF13340">
    <property type="entry name" value="DUF4096"/>
    <property type="match status" value="1"/>
</dbReference>
<comment type="caution">
    <text evidence="3">The sequence shown here is derived from an EMBL/GenBank/DDBJ whole genome shotgun (WGS) entry which is preliminary data.</text>
</comment>
<evidence type="ECO:0000259" key="2">
    <source>
        <dbReference type="Pfam" id="PF13340"/>
    </source>
</evidence>
<protein>
    <submittedName>
        <fullName evidence="3">Transposase</fullName>
    </submittedName>
</protein>
<feature type="domain" description="Insertion element IS402-like" evidence="2">
    <location>
        <begin position="11"/>
        <end position="63"/>
    </location>
</feature>
<feature type="region of interest" description="Disordered" evidence="1">
    <location>
        <begin position="1"/>
        <end position="20"/>
    </location>
</feature>
<evidence type="ECO:0000256" key="1">
    <source>
        <dbReference type="SAM" id="MobiDB-lite"/>
    </source>
</evidence>
<accession>A0ABV3AH14</accession>
<proteinExistence type="predicted"/>
<sequence length="101" mass="11446">MVGRGGDRRPPLVPADPVRGRRWAGHRRTLEAIAWNYRTKSPWRDLPEQRGSSRTPYEATAPWLTPVPKAPPERRGGSRSGRGCRRSRAATGRRPWRGRPA</sequence>
<dbReference type="Proteomes" id="UP001551011">
    <property type="component" value="Unassembled WGS sequence"/>
</dbReference>
<feature type="compositionally biased region" description="Basic and acidic residues" evidence="1">
    <location>
        <begin position="1"/>
        <end position="10"/>
    </location>
</feature>